<dbReference type="Proteomes" id="UP000087171">
    <property type="component" value="Chromosome Ca1"/>
</dbReference>
<reference evidence="9" key="2">
    <citation type="submission" date="2025-08" db="UniProtKB">
        <authorList>
            <consortium name="RefSeq"/>
        </authorList>
    </citation>
    <scope>IDENTIFICATION</scope>
    <source>
        <tissue evidence="9">Etiolated seedlings</tissue>
    </source>
</reference>
<evidence type="ECO:0000256" key="2">
    <source>
        <dbReference type="ARBA" id="ARBA00022737"/>
    </source>
</evidence>
<dbReference type="CDD" id="cd17725">
    <property type="entry name" value="BRCT_XRCC1_rpt1"/>
    <property type="match status" value="1"/>
</dbReference>
<evidence type="ECO:0000256" key="5">
    <source>
        <dbReference type="ARBA" id="ARBA00023242"/>
    </source>
</evidence>
<evidence type="ECO:0000256" key="6">
    <source>
        <dbReference type="SAM" id="MobiDB-lite"/>
    </source>
</evidence>
<comment type="subcellular location">
    <subcellularLocation>
        <location evidence="1">Nucleus</location>
    </subcellularLocation>
</comment>
<evidence type="ECO:0000259" key="7">
    <source>
        <dbReference type="PROSITE" id="PS50172"/>
    </source>
</evidence>
<evidence type="ECO:0000256" key="1">
    <source>
        <dbReference type="ARBA" id="ARBA00004123"/>
    </source>
</evidence>
<dbReference type="RefSeq" id="XP_004486715.1">
    <property type="nucleotide sequence ID" value="XM_004486658.3"/>
</dbReference>
<dbReference type="SMART" id="SM00292">
    <property type="entry name" value="BRCT"/>
    <property type="match status" value="1"/>
</dbReference>
<protein>
    <submittedName>
        <fullName evidence="9">DNA-repair protein XRCC1</fullName>
    </submittedName>
</protein>
<name>A0A1S2XBD7_CICAR</name>
<dbReference type="AlphaFoldDB" id="A0A1S2XBD7"/>
<dbReference type="InterPro" id="IPR036420">
    <property type="entry name" value="BRCT_dom_sf"/>
</dbReference>
<feature type="region of interest" description="Disordered" evidence="6">
    <location>
        <begin position="161"/>
        <end position="206"/>
    </location>
</feature>
<feature type="compositionally biased region" description="Basic and acidic residues" evidence="6">
    <location>
        <begin position="325"/>
        <end position="337"/>
    </location>
</feature>
<dbReference type="KEGG" id="cam:101501097"/>
<gene>
    <name evidence="9" type="primary">LOC101501097</name>
</gene>
<feature type="region of interest" description="Disordered" evidence="6">
    <location>
        <begin position="325"/>
        <end position="358"/>
    </location>
</feature>
<keyword evidence="3" id="KW-0227">DNA damage</keyword>
<dbReference type="InterPro" id="IPR045080">
    <property type="entry name" value="BRCT_XRCC1_rpt1"/>
</dbReference>
<reference evidence="8" key="1">
    <citation type="journal article" date="2013" name="Nat. Biotechnol.">
        <title>Draft genome sequence of chickpea (Cicer arietinum) provides a resource for trait improvement.</title>
        <authorList>
            <person name="Varshney R.K."/>
            <person name="Song C."/>
            <person name="Saxena R.K."/>
            <person name="Azam S."/>
            <person name="Yu S."/>
            <person name="Sharpe A.G."/>
            <person name="Cannon S."/>
            <person name="Baek J."/>
            <person name="Rosen B.D."/>
            <person name="Tar'an B."/>
            <person name="Millan T."/>
            <person name="Zhang X."/>
            <person name="Ramsay L.D."/>
            <person name="Iwata A."/>
            <person name="Wang Y."/>
            <person name="Nelson W."/>
            <person name="Farmer A.D."/>
            <person name="Gaur P.M."/>
            <person name="Soderlund C."/>
            <person name="Penmetsa R.V."/>
            <person name="Xu C."/>
            <person name="Bharti A.K."/>
            <person name="He W."/>
            <person name="Winter P."/>
            <person name="Zhao S."/>
            <person name="Hane J.K."/>
            <person name="Carrasquilla-Garcia N."/>
            <person name="Condie J.A."/>
            <person name="Upadhyaya H.D."/>
            <person name="Luo M.C."/>
            <person name="Thudi M."/>
            <person name="Gowda C.L."/>
            <person name="Singh N.P."/>
            <person name="Lichtenzveig J."/>
            <person name="Gali K.K."/>
            <person name="Rubio J."/>
            <person name="Nadarajan N."/>
            <person name="Dolezel J."/>
            <person name="Bansal K.C."/>
            <person name="Xu X."/>
            <person name="Edwards D."/>
            <person name="Zhang G."/>
            <person name="Kahl G."/>
            <person name="Gil J."/>
            <person name="Singh K.B."/>
            <person name="Datta S.K."/>
            <person name="Jackson S.A."/>
            <person name="Wang J."/>
            <person name="Cook D.R."/>
        </authorList>
    </citation>
    <scope>NUCLEOTIDE SEQUENCE [LARGE SCALE GENOMIC DNA]</scope>
    <source>
        <strain evidence="8">cv. CDC Frontier</strain>
    </source>
</reference>
<dbReference type="PaxDb" id="3827-XP_004486715.1"/>
<evidence type="ECO:0000256" key="4">
    <source>
        <dbReference type="ARBA" id="ARBA00023204"/>
    </source>
</evidence>
<dbReference type="RefSeq" id="XP_073223435.1">
    <property type="nucleotide sequence ID" value="XM_073367334.1"/>
</dbReference>
<feature type="region of interest" description="Disordered" evidence="6">
    <location>
        <begin position="1"/>
        <end position="57"/>
    </location>
</feature>
<keyword evidence="4" id="KW-0234">DNA repair</keyword>
<evidence type="ECO:0000256" key="3">
    <source>
        <dbReference type="ARBA" id="ARBA00022763"/>
    </source>
</evidence>
<dbReference type="GO" id="GO:0003684">
    <property type="term" value="F:damaged DNA binding"/>
    <property type="evidence" value="ECO:0007669"/>
    <property type="project" value="InterPro"/>
</dbReference>
<dbReference type="Pfam" id="PF00533">
    <property type="entry name" value="BRCT"/>
    <property type="match status" value="1"/>
</dbReference>
<dbReference type="PROSITE" id="PS50172">
    <property type="entry name" value="BRCT"/>
    <property type="match status" value="1"/>
</dbReference>
<keyword evidence="2" id="KW-0677">Repeat</keyword>
<proteinExistence type="predicted"/>
<dbReference type="GO" id="GO:0006284">
    <property type="term" value="P:base-excision repair"/>
    <property type="evidence" value="ECO:0007669"/>
    <property type="project" value="InterPro"/>
</dbReference>
<dbReference type="PANTHER" id="PTHR11370">
    <property type="entry name" value="DNA-REPAIR PROTEIN XRCC1"/>
    <property type="match status" value="1"/>
</dbReference>
<dbReference type="GO" id="GO:0005634">
    <property type="term" value="C:nucleus"/>
    <property type="evidence" value="ECO:0007669"/>
    <property type="project" value="UniProtKB-SubCell"/>
</dbReference>
<dbReference type="GeneID" id="101501097"/>
<dbReference type="Gene3D" id="3.40.50.10190">
    <property type="entry name" value="BRCT domain"/>
    <property type="match status" value="1"/>
</dbReference>
<feature type="compositionally biased region" description="Basic and acidic residues" evidence="6">
    <location>
        <begin position="167"/>
        <end position="176"/>
    </location>
</feature>
<dbReference type="InterPro" id="IPR001357">
    <property type="entry name" value="BRCT_dom"/>
</dbReference>
<dbReference type="GO" id="GO:0006303">
    <property type="term" value="P:double-strand break repair via nonhomologous end joining"/>
    <property type="evidence" value="ECO:0007669"/>
    <property type="project" value="InterPro"/>
</dbReference>
<dbReference type="OrthoDB" id="25840at2759"/>
<dbReference type="STRING" id="3827.A0A1S2XBD7"/>
<sequence>MSDFNKGSKRNLPSWMSSRDNEDQNCGKKPTLNGESVKSSEIESSKKKTKVQIENAGKSSVSNLESKGFNKLLEGVVFVLSGFVNPERGILRSRAMEMGAEFKPDWNSNCTLLVCAFPNTPKFRQVEADCGTIVSKDWIQECYNQRKLVEIDSYLMHAGKPWRKGSRSHEVDEEQKPSVPHKPPKHVEREPSKPTTSIKSKGKDMDNARKCFEPSEVKKWALDDLNKTIQWLESQEEKPDPSEITKIAAEGILTCLQDAICSIEEKQDIGKGTEDWKFLPRVVEELAKLDVAENNKASMSKEDIHKQALDCKRIYEEELNRLDHESTKNSKIKEQKSKKGRSNTASSSRAVDYDSDDTIEMTEQEIDLAYKTLSSNLCHM</sequence>
<accession>A0A1S2XBD7</accession>
<organism evidence="8 9">
    <name type="scientific">Cicer arietinum</name>
    <name type="common">Chickpea</name>
    <name type="synonym">Garbanzo</name>
    <dbReference type="NCBI Taxonomy" id="3827"/>
    <lineage>
        <taxon>Eukaryota</taxon>
        <taxon>Viridiplantae</taxon>
        <taxon>Streptophyta</taxon>
        <taxon>Embryophyta</taxon>
        <taxon>Tracheophyta</taxon>
        <taxon>Spermatophyta</taxon>
        <taxon>Magnoliopsida</taxon>
        <taxon>eudicotyledons</taxon>
        <taxon>Gunneridae</taxon>
        <taxon>Pentapetalae</taxon>
        <taxon>rosids</taxon>
        <taxon>fabids</taxon>
        <taxon>Fabales</taxon>
        <taxon>Fabaceae</taxon>
        <taxon>Papilionoideae</taxon>
        <taxon>50 kb inversion clade</taxon>
        <taxon>NPAAA clade</taxon>
        <taxon>Hologalegina</taxon>
        <taxon>IRL clade</taxon>
        <taxon>Cicereae</taxon>
        <taxon>Cicer</taxon>
    </lineage>
</organism>
<dbReference type="PANTHER" id="PTHR11370:SF5">
    <property type="entry name" value="DNA REPAIR PROTEIN XRCC1"/>
    <property type="match status" value="1"/>
</dbReference>
<keyword evidence="8" id="KW-1185">Reference proteome</keyword>
<feature type="domain" description="BRCT" evidence="7">
    <location>
        <begin position="68"/>
        <end position="156"/>
    </location>
</feature>
<dbReference type="eggNOG" id="KOG3226">
    <property type="taxonomic scope" value="Eukaryota"/>
</dbReference>
<keyword evidence="5" id="KW-0539">Nucleus</keyword>
<dbReference type="GO" id="GO:0000012">
    <property type="term" value="P:single strand break repair"/>
    <property type="evidence" value="ECO:0007669"/>
    <property type="project" value="InterPro"/>
</dbReference>
<evidence type="ECO:0000313" key="9">
    <source>
        <dbReference type="RefSeq" id="XP_004486715.1"/>
    </source>
</evidence>
<evidence type="ECO:0000313" key="8">
    <source>
        <dbReference type="Proteomes" id="UP000087171"/>
    </source>
</evidence>
<dbReference type="SUPFAM" id="SSF52113">
    <property type="entry name" value="BRCT domain"/>
    <property type="match status" value="1"/>
</dbReference>